<proteinExistence type="predicted"/>
<dbReference type="GeneID" id="55541308"/>
<reference evidence="1 2" key="1">
    <citation type="submission" date="2019-11" db="EMBL/GenBank/DDBJ databases">
        <title>Epiphytic Pseudomonas syringae from cherry orchards.</title>
        <authorList>
            <person name="Hulin M.T."/>
        </authorList>
    </citation>
    <scope>NUCLEOTIDE SEQUENCE [LARGE SCALE GENOMIC DNA]</scope>
    <source>
        <strain evidence="1 2">PA-6-9F</strain>
    </source>
</reference>
<keyword evidence="2" id="KW-1185">Reference proteome</keyword>
<dbReference type="Proteomes" id="UP000814172">
    <property type="component" value="Unassembled WGS sequence"/>
</dbReference>
<dbReference type="RefSeq" id="WP_092236616.1">
    <property type="nucleotide sequence ID" value="NZ_FNTR01000004.1"/>
</dbReference>
<comment type="caution">
    <text evidence="1">The sequence shown here is derived from an EMBL/GenBank/DDBJ whole genome shotgun (WGS) entry which is preliminary data.</text>
</comment>
<protein>
    <submittedName>
        <fullName evidence="1">Uncharacterized protein</fullName>
    </submittedName>
</protein>
<dbReference type="EMBL" id="WKEW01000063">
    <property type="protein sequence ID" value="MCF5058798.1"/>
    <property type="molecule type" value="Genomic_DNA"/>
</dbReference>
<gene>
    <name evidence="1" type="ORF">GIW75_17800</name>
</gene>
<dbReference type="AlphaFoldDB" id="A0AAW5ACB9"/>
<name>A0AAW5ACB9_9PSED</name>
<accession>A0AAW5ACB9</accession>
<organism evidence="1 2">
    <name type="scientific">Pseudomonas proteolytica</name>
    <dbReference type="NCBI Taxonomy" id="219574"/>
    <lineage>
        <taxon>Bacteria</taxon>
        <taxon>Pseudomonadati</taxon>
        <taxon>Pseudomonadota</taxon>
        <taxon>Gammaproteobacteria</taxon>
        <taxon>Pseudomonadales</taxon>
        <taxon>Pseudomonadaceae</taxon>
        <taxon>Pseudomonas</taxon>
    </lineage>
</organism>
<sequence>MLPTTDQLPTLGFLHKAVCDCLGLWNSENEDFTFHVSATEKERRAALRQAFKAVEKDNGTFGSLDDLAVVTAQLAPKDAQKVKKSRTIQAYVNYLSKSDFESFDEYLELSQYIQTLIAERYARWNVSEFAIDFYVSAFAHYREFVREYACNTHSQTSSYQWFLSQDLIELTKVLARATSHGNTWPAEDQDEQWPLRSFADLACSITGISLHKLHQYHQFQLDAPLGEQAWNCDFTSQLVNTQSKQVIDRLRKPSRVKWEIFYPTLQPLTCQLPEAIDKKAFAVHAFAAMIAHNLNIHVADCGTFEREARSRSKTAPVDLRHAIPSSDWLELLFNQYPLDDEAFAQQASLRYQAQLDGIRRLPGSLNSAAEIPSCLDLAYRNEHKLFAQGAWHIASGRVANWLNEWKFAQDAMYAGDDKRALVHFGAALEQAKHRAGPLFIPFYIQLCAFSKAQYRLLSERKEEELFERFYESLVSNAALYAGLLGYTPHFVRDPQTLLPQCTLPLKSKWIIGETEVLARFLINRLSAGENRS</sequence>
<evidence type="ECO:0000313" key="2">
    <source>
        <dbReference type="Proteomes" id="UP000814172"/>
    </source>
</evidence>
<evidence type="ECO:0000313" key="1">
    <source>
        <dbReference type="EMBL" id="MCF5058798.1"/>
    </source>
</evidence>